<dbReference type="SUPFAM" id="SSF52821">
    <property type="entry name" value="Rhodanese/Cell cycle control phosphatase"/>
    <property type="match status" value="1"/>
</dbReference>
<dbReference type="FunFam" id="3.90.190.10:FF:000208">
    <property type="entry name" value="Vh5 dual specificity phosphatase, putative"/>
    <property type="match status" value="1"/>
</dbReference>
<dbReference type="InterPro" id="IPR029021">
    <property type="entry name" value="Prot-tyrosine_phosphatase-like"/>
</dbReference>
<dbReference type="InterPro" id="IPR000387">
    <property type="entry name" value="Tyr_Pase_dom"/>
</dbReference>
<feature type="region of interest" description="Disordered" evidence="7">
    <location>
        <begin position="985"/>
        <end position="1004"/>
    </location>
</feature>
<feature type="compositionally biased region" description="Low complexity" evidence="7">
    <location>
        <begin position="890"/>
        <end position="920"/>
    </location>
</feature>
<reference evidence="11 12" key="1">
    <citation type="submission" date="2018-04" db="EMBL/GenBank/DDBJ databases">
        <title>The genome of golden apple snail Pomacea canaliculata provides insight into stress tolerance and invasive adaptation.</title>
        <authorList>
            <person name="Liu C."/>
            <person name="Liu B."/>
            <person name="Ren Y."/>
            <person name="Zhang Y."/>
            <person name="Wang H."/>
            <person name="Li S."/>
            <person name="Jiang F."/>
            <person name="Yin L."/>
            <person name="Zhang G."/>
            <person name="Qian W."/>
            <person name="Fan W."/>
        </authorList>
    </citation>
    <scope>NUCLEOTIDE SEQUENCE [LARGE SCALE GENOMIC DNA]</scope>
    <source>
        <strain evidence="11">SZHN2017</strain>
        <tissue evidence="11">Muscle</tissue>
    </source>
</reference>
<dbReference type="SMART" id="SM00195">
    <property type="entry name" value="DSPc"/>
    <property type="match status" value="1"/>
</dbReference>
<evidence type="ECO:0000259" key="10">
    <source>
        <dbReference type="PROSITE" id="PS50206"/>
    </source>
</evidence>
<dbReference type="GO" id="GO:0033550">
    <property type="term" value="F:MAP kinase tyrosine phosphatase activity"/>
    <property type="evidence" value="ECO:0007669"/>
    <property type="project" value="TreeGrafter"/>
</dbReference>
<evidence type="ECO:0000313" key="12">
    <source>
        <dbReference type="Proteomes" id="UP000245119"/>
    </source>
</evidence>
<dbReference type="Gene3D" id="3.40.250.10">
    <property type="entry name" value="Rhodanese-like domain"/>
    <property type="match status" value="1"/>
</dbReference>
<dbReference type="Gene3D" id="3.90.190.10">
    <property type="entry name" value="Protein tyrosine phosphatase superfamily"/>
    <property type="match status" value="1"/>
</dbReference>
<evidence type="ECO:0000256" key="5">
    <source>
        <dbReference type="ARBA" id="ARBA00022912"/>
    </source>
</evidence>
<evidence type="ECO:0000259" key="9">
    <source>
        <dbReference type="PROSITE" id="PS50056"/>
    </source>
</evidence>
<dbReference type="FunFam" id="3.40.250.10:FF:000020">
    <property type="entry name" value="Dual specificity protein phosphatase 8"/>
    <property type="match status" value="1"/>
</dbReference>
<feature type="compositionally biased region" description="Polar residues" evidence="7">
    <location>
        <begin position="826"/>
        <end position="858"/>
    </location>
</feature>
<accession>A0A2T7P4N1</accession>
<dbReference type="GO" id="GO:0005634">
    <property type="term" value="C:nucleus"/>
    <property type="evidence" value="ECO:0007669"/>
    <property type="project" value="UniProtKB-SubCell"/>
</dbReference>
<dbReference type="EMBL" id="PZQS01000006">
    <property type="protein sequence ID" value="PVD28366.1"/>
    <property type="molecule type" value="Genomic_DNA"/>
</dbReference>
<feature type="domain" description="Tyrosine specific protein phosphatases" evidence="9">
    <location>
        <begin position="249"/>
        <end position="303"/>
    </location>
</feature>
<evidence type="ECO:0000259" key="8">
    <source>
        <dbReference type="PROSITE" id="PS50054"/>
    </source>
</evidence>
<evidence type="ECO:0000256" key="4">
    <source>
        <dbReference type="ARBA" id="ARBA00022801"/>
    </source>
</evidence>
<feature type="region of interest" description="Disordered" evidence="7">
    <location>
        <begin position="826"/>
        <end position="920"/>
    </location>
</feature>
<evidence type="ECO:0000256" key="1">
    <source>
        <dbReference type="ARBA" id="ARBA00004123"/>
    </source>
</evidence>
<dbReference type="GO" id="GO:0043409">
    <property type="term" value="P:negative regulation of MAPK cascade"/>
    <property type="evidence" value="ECO:0007669"/>
    <property type="project" value="TreeGrafter"/>
</dbReference>
<dbReference type="InterPro" id="IPR020422">
    <property type="entry name" value="TYR_PHOSPHATASE_DUAL_dom"/>
</dbReference>
<evidence type="ECO:0000256" key="6">
    <source>
        <dbReference type="ARBA" id="ARBA00023242"/>
    </source>
</evidence>
<dbReference type="GO" id="GO:0005737">
    <property type="term" value="C:cytoplasm"/>
    <property type="evidence" value="ECO:0007669"/>
    <property type="project" value="TreeGrafter"/>
</dbReference>
<evidence type="ECO:0000313" key="11">
    <source>
        <dbReference type="EMBL" id="PVD28366.1"/>
    </source>
</evidence>
<dbReference type="PANTHER" id="PTHR10159">
    <property type="entry name" value="DUAL SPECIFICITY PROTEIN PHOSPHATASE"/>
    <property type="match status" value="1"/>
</dbReference>
<dbReference type="STRING" id="400727.A0A2T7P4N1"/>
<dbReference type="PROSITE" id="PS00383">
    <property type="entry name" value="TYR_PHOSPHATASE_1"/>
    <property type="match status" value="1"/>
</dbReference>
<comment type="subcellular location">
    <subcellularLocation>
        <location evidence="1">Nucleus</location>
    </subcellularLocation>
</comment>
<name>A0A2T7P4N1_POMCA</name>
<comment type="caution">
    <text evidence="11">The sequence shown here is derived from an EMBL/GenBank/DDBJ whole genome shotgun (WGS) entry which is preliminary data.</text>
</comment>
<feature type="region of interest" description="Disordered" evidence="7">
    <location>
        <begin position="447"/>
        <end position="491"/>
    </location>
</feature>
<dbReference type="Pfam" id="PF00782">
    <property type="entry name" value="DSPc"/>
    <property type="match status" value="1"/>
</dbReference>
<dbReference type="GO" id="GO:0017017">
    <property type="term" value="F:MAP kinase tyrosine/serine/threonine phosphatase activity"/>
    <property type="evidence" value="ECO:0007669"/>
    <property type="project" value="InterPro"/>
</dbReference>
<feature type="domain" description="Rhodanese" evidence="10">
    <location>
        <begin position="41"/>
        <end position="154"/>
    </location>
</feature>
<dbReference type="CDD" id="cd14568">
    <property type="entry name" value="DSP_MKP_classIII"/>
    <property type="match status" value="1"/>
</dbReference>
<dbReference type="PROSITE" id="PS50054">
    <property type="entry name" value="TYR_PHOSPHATASE_DUAL"/>
    <property type="match status" value="1"/>
</dbReference>
<evidence type="ECO:0000256" key="2">
    <source>
        <dbReference type="ARBA" id="ARBA00008601"/>
    </source>
</evidence>
<dbReference type="GO" id="GO:0008330">
    <property type="term" value="F:protein tyrosine/threonine phosphatase activity"/>
    <property type="evidence" value="ECO:0007669"/>
    <property type="project" value="TreeGrafter"/>
</dbReference>
<feature type="region of interest" description="Disordered" evidence="7">
    <location>
        <begin position="413"/>
        <end position="432"/>
    </location>
</feature>
<dbReference type="PRINTS" id="PR01764">
    <property type="entry name" value="MAPKPHPHTASE"/>
</dbReference>
<keyword evidence="12" id="KW-1185">Reference proteome</keyword>
<protein>
    <recommendedName>
        <fullName evidence="3">protein-tyrosine-phosphatase</fullName>
        <ecNumber evidence="3">3.1.3.48</ecNumber>
    </recommendedName>
</protein>
<feature type="domain" description="Tyrosine-protein phosphatase" evidence="8">
    <location>
        <begin position="180"/>
        <end position="322"/>
    </location>
</feature>
<feature type="compositionally biased region" description="Basic and acidic residues" evidence="7">
    <location>
        <begin position="865"/>
        <end position="877"/>
    </location>
</feature>
<organism evidence="11 12">
    <name type="scientific">Pomacea canaliculata</name>
    <name type="common">Golden apple snail</name>
    <dbReference type="NCBI Taxonomy" id="400727"/>
    <lineage>
        <taxon>Eukaryota</taxon>
        <taxon>Metazoa</taxon>
        <taxon>Spiralia</taxon>
        <taxon>Lophotrochozoa</taxon>
        <taxon>Mollusca</taxon>
        <taxon>Gastropoda</taxon>
        <taxon>Caenogastropoda</taxon>
        <taxon>Architaenioglossa</taxon>
        <taxon>Ampullarioidea</taxon>
        <taxon>Ampullariidae</taxon>
        <taxon>Pomacea</taxon>
    </lineage>
</organism>
<dbReference type="OrthoDB" id="426001at2759"/>
<keyword evidence="6" id="KW-0539">Nucleus</keyword>
<dbReference type="InterPro" id="IPR003595">
    <property type="entry name" value="Tyr_Pase_cat"/>
</dbReference>
<comment type="similarity">
    <text evidence="2">Belongs to the protein-tyrosine phosphatase family. Non-receptor class dual specificity subfamily.</text>
</comment>
<dbReference type="PANTHER" id="PTHR10159:SF533">
    <property type="entry name" value="TYROSINE-PROTEIN PHOSPHATASE VHP-1"/>
    <property type="match status" value="1"/>
</dbReference>
<dbReference type="InterPro" id="IPR008343">
    <property type="entry name" value="MKP"/>
</dbReference>
<evidence type="ECO:0000256" key="7">
    <source>
        <dbReference type="SAM" id="MobiDB-lite"/>
    </source>
</evidence>
<sequence length="1116" mass="120174">MALGATHISVAGFDLPMDENANGYPWGLIQPQELARLLSSGTEKMLVVDSRSFLEFNTSNIQQSVNVSCSKLVKRRLQQDKVHIRELLSQTCHVDTDDTWDVIVYDQCTEDPGIFTTDNFVHVLLQKLASTFNSVNFLSGGFLAFQAMYPGLVESKVNSSYRCTALTSLSQPCLPVSNMGPTRILPFLYLGSQQDALSLETAQINGINYVLNVSTNCPRPPHVQEGHFYRIPISDNYNEKILPFFPDAFQFLDKVHEANGCVLVHCLAGISRSPTLAIAYIMKHMRMSSDDAYRYVKDKRPTISPNFNFLGQLLEYEALVRREEEEERLKAQVMGADEGPTQPAISEHPSPVAMDLQVCSPLSPGPSSSHSCTSFFLDQETGFPGPCIEASDRATNSTIGTSDSQSCSLPLLQSETSLPGLPSQTANLPAPFPGPCDDQPSTCCSRFTTSSTLSEPQQPQHVPMTGSPFPGPPDSASGSLPHQGPRYKLKSDSGEKLSCVGRVPSVCDFPVAGPVVKGLSNGLHTNFHPLVGGKIFPNSRKTGLGSQSMDCIASAAVSQAGFFTLTKKTLSAAHLRDFSCLESKQVQKNFHQNSAPLSFQTDSTAGSLPHSASHIESSSRTCVTFSSGPFKPWANPLERPFTLDLSPVSDVEKDSDISSSEPTTPDRPVVIPPSSLPLKKLEGGAVRLHRVAKPMQLNISTPPLHMLPSPTSAMARLNVSAVSPNQESPLHVPEAVRASHNSQDLSLVTEELPFYRFPTTSLDQLNFTPCYVPTSDGTSFLTSNQKQTKASVLPLVPDNAIPQLYANHTQTRTGGMKRTISATICETKPSEPTSPMSISSLGSPTGSLVSIGSPTSSLPAKMALRSKETSRSWRQQEESPSESGSGGSGDPTSPMSISSNSSSSGSSSISSPTSSSTAAVSVVSTKVVLRSRDKSKHNSVRPNSIAFSSYPTFDLGAENSASPSAFGVGSSSHDDTSEAYMAGNHHKKLRSSGTNSEPSSERKFRWGRYSEREVYRQITAAMENAMLRTQVYEASRKARSLDDILASEDLHMGSVCQCTVFSQVPRRCGVPVGLDHFPPSQCCCGAATEPYQSNSSISSGGSHGSLHGSMEIIQVS</sequence>
<proteinExistence type="inferred from homology"/>
<dbReference type="InterPro" id="IPR000340">
    <property type="entry name" value="Dual-sp_phosphatase_cat-dom"/>
</dbReference>
<dbReference type="InterPro" id="IPR036873">
    <property type="entry name" value="Rhodanese-like_dom_sf"/>
</dbReference>
<dbReference type="CDD" id="cd01446">
    <property type="entry name" value="DSP_MapKP"/>
    <property type="match status" value="1"/>
</dbReference>
<feature type="region of interest" description="Disordered" evidence="7">
    <location>
        <begin position="645"/>
        <end position="675"/>
    </location>
</feature>
<dbReference type="Pfam" id="PF00581">
    <property type="entry name" value="Rhodanese"/>
    <property type="match status" value="1"/>
</dbReference>
<feature type="compositionally biased region" description="Polar residues" evidence="7">
    <location>
        <begin position="413"/>
        <end position="427"/>
    </location>
</feature>
<keyword evidence="4" id="KW-0378">Hydrolase</keyword>
<keyword evidence="5" id="KW-0904">Protein phosphatase</keyword>
<dbReference type="PROSITE" id="PS50056">
    <property type="entry name" value="TYR_PHOSPHATASE_2"/>
    <property type="match status" value="1"/>
</dbReference>
<dbReference type="SUPFAM" id="SSF52799">
    <property type="entry name" value="(Phosphotyrosine protein) phosphatases II"/>
    <property type="match status" value="1"/>
</dbReference>
<dbReference type="SMART" id="SM00404">
    <property type="entry name" value="PTPc_motif"/>
    <property type="match status" value="1"/>
</dbReference>
<dbReference type="AlphaFoldDB" id="A0A2T7P4N1"/>
<dbReference type="InterPro" id="IPR001763">
    <property type="entry name" value="Rhodanese-like_dom"/>
</dbReference>
<dbReference type="Proteomes" id="UP000245119">
    <property type="component" value="Linkage Group LG6"/>
</dbReference>
<dbReference type="EC" id="3.1.3.48" evidence="3"/>
<dbReference type="PROSITE" id="PS50206">
    <property type="entry name" value="RHODANESE_3"/>
    <property type="match status" value="1"/>
</dbReference>
<evidence type="ECO:0000256" key="3">
    <source>
        <dbReference type="ARBA" id="ARBA00013064"/>
    </source>
</evidence>
<gene>
    <name evidence="11" type="ORF">C0Q70_10953</name>
</gene>
<dbReference type="InterPro" id="IPR016130">
    <property type="entry name" value="Tyr_Pase_AS"/>
</dbReference>